<evidence type="ECO:0000256" key="1">
    <source>
        <dbReference type="SAM" id="MobiDB-lite"/>
    </source>
</evidence>
<organism evidence="2">
    <name type="scientific">freshwater metagenome</name>
    <dbReference type="NCBI Taxonomy" id="449393"/>
    <lineage>
        <taxon>unclassified sequences</taxon>
        <taxon>metagenomes</taxon>
        <taxon>ecological metagenomes</taxon>
    </lineage>
</organism>
<feature type="region of interest" description="Disordered" evidence="1">
    <location>
        <begin position="34"/>
        <end position="53"/>
    </location>
</feature>
<dbReference type="AlphaFoldDB" id="A0A6J7EAD2"/>
<proteinExistence type="predicted"/>
<reference evidence="2" key="1">
    <citation type="submission" date="2020-05" db="EMBL/GenBank/DDBJ databases">
        <authorList>
            <person name="Chiriac C."/>
            <person name="Salcher M."/>
            <person name="Ghai R."/>
            <person name="Kavagutti S V."/>
        </authorList>
    </citation>
    <scope>NUCLEOTIDE SEQUENCE</scope>
</reference>
<gene>
    <name evidence="2" type="ORF">UFOPK3402_01230</name>
</gene>
<protein>
    <submittedName>
        <fullName evidence="2">Unannotated protein</fullName>
    </submittedName>
</protein>
<evidence type="ECO:0000313" key="2">
    <source>
        <dbReference type="EMBL" id="CAB4880127.1"/>
    </source>
</evidence>
<name>A0A6J7EAD2_9ZZZZ</name>
<accession>A0A6J7EAD2</accession>
<sequence length="53" mass="5576">MADDDESALVGGQELAKPANRVGVEVVRRLIEQQDIGPAEQDSGEFDPAALPA</sequence>
<dbReference type="EMBL" id="CAFBLS010000152">
    <property type="protein sequence ID" value="CAB4880127.1"/>
    <property type="molecule type" value="Genomic_DNA"/>
</dbReference>
<dbReference type="AntiFam" id="ANF00142">
    <property type="entry name" value="Shadow ORF (opposite yadG)"/>
</dbReference>